<dbReference type="InterPro" id="IPR050712">
    <property type="entry name" value="NAD(P)H-dep_reductase"/>
</dbReference>
<dbReference type="EMBL" id="AYGX02000084">
    <property type="protein sequence ID" value="KRO27176.1"/>
    <property type="molecule type" value="Genomic_DNA"/>
</dbReference>
<dbReference type="Gene3D" id="3.40.50.360">
    <property type="match status" value="1"/>
</dbReference>
<reference evidence="2 3" key="1">
    <citation type="journal article" date="2015" name="Genome Announc.">
        <title>Expanding the biotechnology potential of lactobacilli through comparative genomics of 213 strains and associated genera.</title>
        <authorList>
            <person name="Sun Z."/>
            <person name="Harris H.M."/>
            <person name="McCann A."/>
            <person name="Guo C."/>
            <person name="Argimon S."/>
            <person name="Zhang W."/>
            <person name="Yang X."/>
            <person name="Jeffery I.B."/>
            <person name="Cooney J.C."/>
            <person name="Kagawa T.F."/>
            <person name="Liu W."/>
            <person name="Song Y."/>
            <person name="Salvetti E."/>
            <person name="Wrobel A."/>
            <person name="Rasinkangas P."/>
            <person name="Parkhill J."/>
            <person name="Rea M.C."/>
            <person name="O'Sullivan O."/>
            <person name="Ritari J."/>
            <person name="Douillard F.P."/>
            <person name="Paul Ross R."/>
            <person name="Yang R."/>
            <person name="Briner A.E."/>
            <person name="Felis G.E."/>
            <person name="de Vos W.M."/>
            <person name="Barrangou R."/>
            <person name="Klaenhammer T.R."/>
            <person name="Caufield P.W."/>
            <person name="Cui Y."/>
            <person name="Zhang H."/>
            <person name="O'Toole P.W."/>
        </authorList>
    </citation>
    <scope>NUCLEOTIDE SEQUENCE [LARGE SCALE GENOMIC DNA]</scope>
    <source>
        <strain evidence="2 3">DSM 21115</strain>
    </source>
</reference>
<comment type="caution">
    <text evidence="2">The sequence shown here is derived from an EMBL/GenBank/DDBJ whole genome shotgun (WGS) entry which is preliminary data.</text>
</comment>
<dbReference type="InterPro" id="IPR005025">
    <property type="entry name" value="FMN_Rdtase-like_dom"/>
</dbReference>
<protein>
    <submittedName>
        <fullName evidence="2">Fumarate reductase, flavoprotein subunit</fullName>
    </submittedName>
</protein>
<feature type="domain" description="NADPH-dependent FMN reductase-like" evidence="1">
    <location>
        <begin position="23"/>
        <end position="167"/>
    </location>
</feature>
<evidence type="ECO:0000313" key="3">
    <source>
        <dbReference type="Proteomes" id="UP000050920"/>
    </source>
</evidence>
<proteinExistence type="predicted"/>
<gene>
    <name evidence="2" type="ORF">DY78_GL000283</name>
</gene>
<dbReference type="GO" id="GO:0005829">
    <property type="term" value="C:cytosol"/>
    <property type="evidence" value="ECO:0007669"/>
    <property type="project" value="TreeGrafter"/>
</dbReference>
<dbReference type="GO" id="GO:0010181">
    <property type="term" value="F:FMN binding"/>
    <property type="evidence" value="ECO:0007669"/>
    <property type="project" value="TreeGrafter"/>
</dbReference>
<evidence type="ECO:0000259" key="1">
    <source>
        <dbReference type="Pfam" id="PF03358"/>
    </source>
</evidence>
<dbReference type="Pfam" id="PF03358">
    <property type="entry name" value="FMN_red"/>
    <property type="match status" value="1"/>
</dbReference>
<organism evidence="2 3">
    <name type="scientific">Lactiplantibacillus fabifermentans DSM 21115</name>
    <dbReference type="NCBI Taxonomy" id="1413187"/>
    <lineage>
        <taxon>Bacteria</taxon>
        <taxon>Bacillati</taxon>
        <taxon>Bacillota</taxon>
        <taxon>Bacilli</taxon>
        <taxon>Lactobacillales</taxon>
        <taxon>Lactobacillaceae</taxon>
        <taxon>Lactiplantibacillus</taxon>
    </lineage>
</organism>
<dbReference type="Proteomes" id="UP000050920">
    <property type="component" value="Unassembled WGS sequence"/>
</dbReference>
<dbReference type="PANTHER" id="PTHR30543">
    <property type="entry name" value="CHROMATE REDUCTASE"/>
    <property type="match status" value="1"/>
</dbReference>
<accession>A0A0R2NN47</accession>
<dbReference type="GO" id="GO:0016491">
    <property type="term" value="F:oxidoreductase activity"/>
    <property type="evidence" value="ECO:0007669"/>
    <property type="project" value="InterPro"/>
</dbReference>
<name>A0A0R2NN47_9LACO</name>
<keyword evidence="3" id="KW-1185">Reference proteome</keyword>
<dbReference type="AlphaFoldDB" id="A0A0R2NN47"/>
<dbReference type="PANTHER" id="PTHR30543:SF21">
    <property type="entry name" value="NAD(P)H-DEPENDENT FMN REDUCTASE LOT6"/>
    <property type="match status" value="1"/>
</dbReference>
<evidence type="ECO:0000313" key="2">
    <source>
        <dbReference type="EMBL" id="KRO27176.1"/>
    </source>
</evidence>
<sequence length="209" mass="22881">MFALSHYNNGIQLLGVIQMTLHLVGLVGNNAPKSYNRDLLKYLQTHFADQVQLAIAEISDIPLFNEANLETVPASVTKLADQLTAADGIIIATAEYDHAIPAALKSAIEWLSTVAHPFTTKPVMIVGASLGVQGTARAQDNLRQILNSPGVNAFVMPGYEFLLSNAPQQFDENGQLTNEKTIGFLNECFDHYQKFVADNLEDLKLVRQA</sequence>
<dbReference type="SUPFAM" id="SSF52218">
    <property type="entry name" value="Flavoproteins"/>
    <property type="match status" value="1"/>
</dbReference>
<dbReference type="InterPro" id="IPR029039">
    <property type="entry name" value="Flavoprotein-like_sf"/>
</dbReference>